<organism evidence="3">
    <name type="scientific">Photinus pyralis</name>
    <name type="common">Common eastern firefly</name>
    <name type="synonym">Lampyris pyralis</name>
    <dbReference type="NCBI Taxonomy" id="7054"/>
    <lineage>
        <taxon>Eukaryota</taxon>
        <taxon>Metazoa</taxon>
        <taxon>Ecdysozoa</taxon>
        <taxon>Arthropoda</taxon>
        <taxon>Hexapoda</taxon>
        <taxon>Insecta</taxon>
        <taxon>Pterygota</taxon>
        <taxon>Neoptera</taxon>
        <taxon>Endopterygota</taxon>
        <taxon>Coleoptera</taxon>
        <taxon>Polyphaga</taxon>
        <taxon>Elateriformia</taxon>
        <taxon>Elateroidea</taxon>
        <taxon>Lampyridae</taxon>
        <taxon>Lampyrinae</taxon>
        <taxon>Photinus</taxon>
    </lineage>
</organism>
<reference evidence="4 6" key="2">
    <citation type="journal article" date="2018" name="Elife">
        <title>Firefly genomes illuminate parallel origins of bioluminescence in beetles.</title>
        <authorList>
            <person name="Fallon T.R."/>
            <person name="Lower S.E."/>
            <person name="Chang C.H."/>
            <person name="Bessho-Uehara M."/>
            <person name="Martin G.J."/>
            <person name="Bewick A.J."/>
            <person name="Behringer M."/>
            <person name="Debat H.J."/>
            <person name="Wong I."/>
            <person name="Day J.C."/>
            <person name="Suvorov A."/>
            <person name="Silva C.J."/>
            <person name="Stanger-Hall K.F."/>
            <person name="Hall D.W."/>
            <person name="Schmitz R.J."/>
            <person name="Nelson D.R."/>
            <person name="Lewis S.M."/>
            <person name="Shigenobu S."/>
            <person name="Bybee S.M."/>
            <person name="Larracuente A.M."/>
            <person name="Oba Y."/>
            <person name="Weng J.K."/>
        </authorList>
    </citation>
    <scope>NUCLEOTIDE SEQUENCE [LARGE SCALE GENOMIC DNA]</scope>
    <source>
        <strain evidence="4">1611_PpyrPB1</strain>
        <tissue evidence="4">Whole body</tissue>
    </source>
</reference>
<reference evidence="3" key="1">
    <citation type="journal article" date="2016" name="Sci. Rep.">
        <title>Molecular characterization of firefly nuptial gifts: a multi-omics approach sheds light on postcopulatory sexual selection.</title>
        <authorList>
            <person name="Al-Wathiqui N."/>
            <person name="Fallon T.R."/>
            <person name="South A."/>
            <person name="Weng J.K."/>
            <person name="Lewis S.M."/>
        </authorList>
    </citation>
    <scope>NUCLEOTIDE SEQUENCE</scope>
</reference>
<accession>A0A1Y1M2E8</accession>
<feature type="domain" description="MADF" evidence="2">
    <location>
        <begin position="17"/>
        <end position="118"/>
    </location>
</feature>
<evidence type="ECO:0000313" key="5">
    <source>
        <dbReference type="EMBL" id="KAB0803159.1"/>
    </source>
</evidence>
<feature type="region of interest" description="Disordered" evidence="1">
    <location>
        <begin position="166"/>
        <end position="186"/>
    </location>
</feature>
<reference evidence="4" key="3">
    <citation type="submission" date="2019-08" db="EMBL/GenBank/DDBJ databases">
        <authorList>
            <consortium name="Photinus pyralis genome working group"/>
            <person name="Fallon T.R."/>
            <person name="Sander Lower S.E."/>
            <person name="Weng J.-K."/>
        </authorList>
    </citation>
    <scope>NUCLEOTIDE SEQUENCE</scope>
    <source>
        <strain evidence="4">1611_PpyrPB1</strain>
        <tissue evidence="4">Whole body</tissue>
    </source>
</reference>
<dbReference type="PANTHER" id="PTHR21505:SF12">
    <property type="entry name" value="MADF DOMAIN-CONTAINING PROTEIN-RELATED"/>
    <property type="match status" value="1"/>
</dbReference>
<name>A0A1Y1M2E8_PHOPY</name>
<dbReference type="EMBL" id="VVIM01001428">
    <property type="protein sequence ID" value="KAB0790354.1"/>
    <property type="molecule type" value="Genomic_DNA"/>
</dbReference>
<evidence type="ECO:0000313" key="3">
    <source>
        <dbReference type="EMBL" id="JAV79909.1"/>
    </source>
</evidence>
<proteinExistence type="predicted"/>
<evidence type="ECO:0000259" key="2">
    <source>
        <dbReference type="PROSITE" id="PS51029"/>
    </source>
</evidence>
<dbReference type="EMBL" id="GEZM01042379">
    <property type="protein sequence ID" value="JAV79909.1"/>
    <property type="molecule type" value="Transcribed_RNA"/>
</dbReference>
<evidence type="ECO:0000256" key="1">
    <source>
        <dbReference type="SAM" id="MobiDB-lite"/>
    </source>
</evidence>
<feature type="compositionally biased region" description="Polar residues" evidence="1">
    <location>
        <begin position="166"/>
        <end position="184"/>
    </location>
</feature>
<dbReference type="PROSITE" id="PS51029">
    <property type="entry name" value="MADF"/>
    <property type="match status" value="1"/>
</dbReference>
<dbReference type="InParanoid" id="A0A1Y1M2E8"/>
<sequence>MNREIRAFPWSRTLVEDLIILYEAQPLLYTTKMKEYKNKMKRQNAIQSIKNELMKKYQVECRNLTDQDIIKKVHVIRTQFKKEVALLKKFLSSGCSADSYEPKLWCFDMLQFLNECDPVRESQSNIEPSETQIFTPNGTTVTYDEDIVFEGTLEDLDEYEVDAFNNSPCTSQTSTSRATTPTVSKSKRKMQNSVADLIQTAVQSLESCKKRPHIEDEFDIFAKTIATELRKVEDPYKIRMLKKEIFTKVVDAQYD</sequence>
<dbReference type="InterPro" id="IPR006578">
    <property type="entry name" value="MADF-dom"/>
</dbReference>
<dbReference type="Proteomes" id="UP000327044">
    <property type="component" value="Unassembled WGS sequence"/>
</dbReference>
<protein>
    <recommendedName>
        <fullName evidence="2">MADF domain-containing protein</fullName>
    </recommendedName>
</protein>
<dbReference type="AlphaFoldDB" id="A0A1Y1M2E8"/>
<evidence type="ECO:0000313" key="4">
    <source>
        <dbReference type="EMBL" id="KAB0790354.1"/>
    </source>
</evidence>
<dbReference type="SMART" id="SM00595">
    <property type="entry name" value="MADF"/>
    <property type="match status" value="1"/>
</dbReference>
<dbReference type="Pfam" id="PF10545">
    <property type="entry name" value="MADF_DNA_bdg"/>
    <property type="match status" value="1"/>
</dbReference>
<gene>
    <name evidence="5" type="ORF">PPYR_00129</name>
    <name evidence="4" type="ORF">PPYR_15277</name>
</gene>
<keyword evidence="6" id="KW-1185">Reference proteome</keyword>
<evidence type="ECO:0000313" key="6">
    <source>
        <dbReference type="Proteomes" id="UP000327044"/>
    </source>
</evidence>
<dbReference type="PANTHER" id="PTHR21505">
    <property type="entry name" value="MADF DOMAIN-CONTAINING PROTEIN-RELATED"/>
    <property type="match status" value="1"/>
</dbReference>
<dbReference type="OrthoDB" id="6751518at2759"/>
<dbReference type="EMBL" id="VVIM01000001">
    <property type="protein sequence ID" value="KAB0803159.1"/>
    <property type="molecule type" value="Genomic_DNA"/>
</dbReference>